<reference evidence="2" key="1">
    <citation type="journal article" date="2020" name="bioRxiv">
        <title>Comparative genomics of Chlamydomonas.</title>
        <authorList>
            <person name="Craig R.J."/>
            <person name="Hasan A.R."/>
            <person name="Ness R.W."/>
            <person name="Keightley P.D."/>
        </authorList>
    </citation>
    <scope>NUCLEOTIDE SEQUENCE</scope>
    <source>
        <strain evidence="2">CCAP 11/70</strain>
    </source>
</reference>
<feature type="compositionally biased region" description="Acidic residues" evidence="1">
    <location>
        <begin position="278"/>
        <end position="299"/>
    </location>
</feature>
<name>A0A835XK30_9CHLO</name>
<evidence type="ECO:0000313" key="2">
    <source>
        <dbReference type="EMBL" id="KAG2484268.1"/>
    </source>
</evidence>
<dbReference type="AlphaFoldDB" id="A0A835XK30"/>
<feature type="region of interest" description="Disordered" evidence="1">
    <location>
        <begin position="356"/>
        <end position="393"/>
    </location>
</feature>
<feature type="compositionally biased region" description="Low complexity" evidence="1">
    <location>
        <begin position="323"/>
        <end position="332"/>
    </location>
</feature>
<dbReference type="OrthoDB" id="547030at2759"/>
<feature type="compositionally biased region" description="Basic and acidic residues" evidence="1">
    <location>
        <begin position="240"/>
        <end position="258"/>
    </location>
</feature>
<feature type="compositionally biased region" description="Gly residues" evidence="1">
    <location>
        <begin position="174"/>
        <end position="192"/>
    </location>
</feature>
<feature type="region of interest" description="Disordered" evidence="1">
    <location>
        <begin position="31"/>
        <end position="88"/>
    </location>
</feature>
<organism evidence="2 3">
    <name type="scientific">Edaphochlamys debaryana</name>
    <dbReference type="NCBI Taxonomy" id="47281"/>
    <lineage>
        <taxon>Eukaryota</taxon>
        <taxon>Viridiplantae</taxon>
        <taxon>Chlorophyta</taxon>
        <taxon>core chlorophytes</taxon>
        <taxon>Chlorophyceae</taxon>
        <taxon>CS clade</taxon>
        <taxon>Chlamydomonadales</taxon>
        <taxon>Chlamydomonadales incertae sedis</taxon>
        <taxon>Edaphochlamys</taxon>
    </lineage>
</organism>
<dbReference type="EMBL" id="JAEHOE010000153">
    <property type="protein sequence ID" value="KAG2484268.1"/>
    <property type="molecule type" value="Genomic_DNA"/>
</dbReference>
<feature type="region of interest" description="Disordered" evidence="1">
    <location>
        <begin position="163"/>
        <end position="195"/>
    </location>
</feature>
<dbReference type="Proteomes" id="UP000612055">
    <property type="component" value="Unassembled WGS sequence"/>
</dbReference>
<evidence type="ECO:0000313" key="3">
    <source>
        <dbReference type="Proteomes" id="UP000612055"/>
    </source>
</evidence>
<protein>
    <submittedName>
        <fullName evidence="2">Uncharacterized protein</fullName>
    </submittedName>
</protein>
<accession>A0A835XK30</accession>
<proteinExistence type="predicted"/>
<keyword evidence="3" id="KW-1185">Reference proteome</keyword>
<sequence length="412" mass="43259">MLQQALRGLRLTSLRAEPAVAPVACRSLITPPDHREEDRADHSARLDSCPGSCSSSSPAAAVSSTASTPVPGASPVRRPPAPATGAGAPVVERRRVLAPTADEPFLGNVATLLVWPPGVSAVSGEPQRRPRTWREATDTQRFQTLFPRRPTPLVGGALQMLGLNPDGSEASPSGGAGGWPGAAGRGSGGGGELSPDQAVALGELVERLQSLQQALQESLPEGEELTGAAFITLAADPDPEPDHDSDRNPDRMPDREGRLQGAHGGGFGPQPSGSGMSSEEEYEGPEASDDESDEEEEQEWTGRRTRRGGAGLWARAREAEPNSLGSAEASSSGRGGLGMDGARMVGRAGRLVRGIRGGGEGEGEGAKRLGRRLRSPCARQQAHWPAPPWDDRQPFQTAYGTVFGFWRLCPYG</sequence>
<evidence type="ECO:0000256" key="1">
    <source>
        <dbReference type="SAM" id="MobiDB-lite"/>
    </source>
</evidence>
<feature type="compositionally biased region" description="Low complexity" evidence="1">
    <location>
        <begin position="48"/>
        <end position="71"/>
    </location>
</feature>
<feature type="compositionally biased region" description="Basic and acidic residues" evidence="1">
    <location>
        <begin position="32"/>
        <end position="45"/>
    </location>
</feature>
<comment type="caution">
    <text evidence="2">The sequence shown here is derived from an EMBL/GenBank/DDBJ whole genome shotgun (WGS) entry which is preliminary data.</text>
</comment>
<gene>
    <name evidence="2" type="ORF">HYH03_016912</name>
</gene>
<feature type="region of interest" description="Disordered" evidence="1">
    <location>
        <begin position="234"/>
        <end position="339"/>
    </location>
</feature>